<evidence type="ECO:0000313" key="3">
    <source>
        <dbReference type="Proteomes" id="UP001597055"/>
    </source>
</evidence>
<keyword evidence="1" id="KW-0812">Transmembrane</keyword>
<comment type="caution">
    <text evidence="2">The sequence shown here is derived from an EMBL/GenBank/DDBJ whole genome shotgun (WGS) entry which is preliminary data.</text>
</comment>
<dbReference type="EMBL" id="JBHTII010000001">
    <property type="protein sequence ID" value="MFD0791176.1"/>
    <property type="molecule type" value="Genomic_DNA"/>
</dbReference>
<accession>A0ABW3AKM6</accession>
<name>A0ABW3AKM6_9MICO</name>
<keyword evidence="1" id="KW-1133">Transmembrane helix</keyword>
<evidence type="ECO:0000256" key="1">
    <source>
        <dbReference type="SAM" id="Phobius"/>
    </source>
</evidence>
<feature type="transmembrane region" description="Helical" evidence="1">
    <location>
        <begin position="12"/>
        <end position="32"/>
    </location>
</feature>
<reference evidence="3" key="1">
    <citation type="journal article" date="2019" name="Int. J. Syst. Evol. Microbiol.">
        <title>The Global Catalogue of Microorganisms (GCM) 10K type strain sequencing project: providing services to taxonomists for standard genome sequencing and annotation.</title>
        <authorList>
            <consortium name="The Broad Institute Genomics Platform"/>
            <consortium name="The Broad Institute Genome Sequencing Center for Infectious Disease"/>
            <person name="Wu L."/>
            <person name="Ma J."/>
        </authorList>
    </citation>
    <scope>NUCLEOTIDE SEQUENCE [LARGE SCALE GENOMIC DNA]</scope>
    <source>
        <strain evidence="3">CCUG 54523</strain>
    </source>
</reference>
<dbReference type="Proteomes" id="UP001597055">
    <property type="component" value="Unassembled WGS sequence"/>
</dbReference>
<keyword evidence="3" id="KW-1185">Reference proteome</keyword>
<dbReference type="RefSeq" id="WP_204978964.1">
    <property type="nucleotide sequence ID" value="NZ_JBHTII010000001.1"/>
</dbReference>
<protein>
    <submittedName>
        <fullName evidence="2">Uncharacterized protein</fullName>
    </submittedName>
</protein>
<sequence length="68" mass="7237">MTKPARLKWFALLALSAFILLTGSITLVLTILNNRPGVALVVALGSLVGAILLGILAVRGLLRDRSRQ</sequence>
<organism evidence="2 3">
    <name type="scientific">Microbacterium insulae</name>
    <dbReference type="NCBI Taxonomy" id="483014"/>
    <lineage>
        <taxon>Bacteria</taxon>
        <taxon>Bacillati</taxon>
        <taxon>Actinomycetota</taxon>
        <taxon>Actinomycetes</taxon>
        <taxon>Micrococcales</taxon>
        <taxon>Microbacteriaceae</taxon>
        <taxon>Microbacterium</taxon>
    </lineage>
</organism>
<evidence type="ECO:0000313" key="2">
    <source>
        <dbReference type="EMBL" id="MFD0791176.1"/>
    </source>
</evidence>
<gene>
    <name evidence="2" type="ORF">ACFQ0P_12265</name>
</gene>
<keyword evidence="1" id="KW-0472">Membrane</keyword>
<feature type="transmembrane region" description="Helical" evidence="1">
    <location>
        <begin position="38"/>
        <end position="62"/>
    </location>
</feature>
<proteinExistence type="predicted"/>